<accession>A0AAD8P026</accession>
<organism evidence="2 3">
    <name type="scientific">Tagetes erecta</name>
    <name type="common">African marigold</name>
    <dbReference type="NCBI Taxonomy" id="13708"/>
    <lineage>
        <taxon>Eukaryota</taxon>
        <taxon>Viridiplantae</taxon>
        <taxon>Streptophyta</taxon>
        <taxon>Embryophyta</taxon>
        <taxon>Tracheophyta</taxon>
        <taxon>Spermatophyta</taxon>
        <taxon>Magnoliopsida</taxon>
        <taxon>eudicotyledons</taxon>
        <taxon>Gunneridae</taxon>
        <taxon>Pentapetalae</taxon>
        <taxon>asterids</taxon>
        <taxon>campanulids</taxon>
        <taxon>Asterales</taxon>
        <taxon>Asteraceae</taxon>
        <taxon>Asteroideae</taxon>
        <taxon>Heliantheae alliance</taxon>
        <taxon>Tageteae</taxon>
        <taxon>Tagetes</taxon>
    </lineage>
</organism>
<proteinExistence type="predicted"/>
<evidence type="ECO:0000313" key="3">
    <source>
        <dbReference type="Proteomes" id="UP001229421"/>
    </source>
</evidence>
<sequence length="270" mass="30388">MDQDTSSQDLVQGNMISTQTLKETDSRDQGDGNADREKTTKRWSTSFSMLQLCHGLGKNLNHNSQRRLPMCPGDRARLLCLAAIKVPRTKIMQEKGTQDDGLGPFGICHRLFNFLMNTILTRGTRRVIVETSVTTSPQDDETQAFEASHMDQGEMIRAESHELPVEFRHTERPMVNQTSDSSGEVLVQENRISTQPRKETQLQDQSKGNDGREKGRKRSTLTIVEGGSLPGRKHHLLSVDSNINEKADAFIRSKKEAMEKALNMKHTNDV</sequence>
<dbReference type="Proteomes" id="UP001229421">
    <property type="component" value="Unassembled WGS sequence"/>
</dbReference>
<comment type="caution">
    <text evidence="2">The sequence shown here is derived from an EMBL/GenBank/DDBJ whole genome shotgun (WGS) entry which is preliminary data.</text>
</comment>
<evidence type="ECO:0000313" key="2">
    <source>
        <dbReference type="EMBL" id="KAK1428268.1"/>
    </source>
</evidence>
<feature type="compositionally biased region" description="Basic and acidic residues" evidence="1">
    <location>
        <begin position="22"/>
        <end position="40"/>
    </location>
</feature>
<gene>
    <name evidence="2" type="ORF">QVD17_17098</name>
</gene>
<protein>
    <submittedName>
        <fullName evidence="2">Uncharacterized protein</fullName>
    </submittedName>
</protein>
<feature type="region of interest" description="Disordered" evidence="1">
    <location>
        <begin position="190"/>
        <end position="220"/>
    </location>
</feature>
<keyword evidence="3" id="KW-1185">Reference proteome</keyword>
<dbReference type="EMBL" id="JAUHHV010000004">
    <property type="protein sequence ID" value="KAK1428268.1"/>
    <property type="molecule type" value="Genomic_DNA"/>
</dbReference>
<feature type="compositionally biased region" description="Basic and acidic residues" evidence="1">
    <location>
        <begin position="196"/>
        <end position="213"/>
    </location>
</feature>
<dbReference type="AlphaFoldDB" id="A0AAD8P026"/>
<feature type="region of interest" description="Disordered" evidence="1">
    <location>
        <begin position="1"/>
        <end position="41"/>
    </location>
</feature>
<reference evidence="2" key="1">
    <citation type="journal article" date="2023" name="bioRxiv">
        <title>Improved chromosome-level genome assembly for marigold (Tagetes erecta).</title>
        <authorList>
            <person name="Jiang F."/>
            <person name="Yuan L."/>
            <person name="Wang S."/>
            <person name="Wang H."/>
            <person name="Xu D."/>
            <person name="Wang A."/>
            <person name="Fan W."/>
        </authorList>
    </citation>
    <scope>NUCLEOTIDE SEQUENCE</scope>
    <source>
        <strain evidence="2">WSJ</strain>
        <tissue evidence="2">Leaf</tissue>
    </source>
</reference>
<name>A0AAD8P026_TARER</name>
<evidence type="ECO:0000256" key="1">
    <source>
        <dbReference type="SAM" id="MobiDB-lite"/>
    </source>
</evidence>
<feature type="compositionally biased region" description="Polar residues" evidence="1">
    <location>
        <begin position="1"/>
        <end position="21"/>
    </location>
</feature>